<evidence type="ECO:0000313" key="2">
    <source>
        <dbReference type="EnsemblMetazoa" id="XP_030831145"/>
    </source>
</evidence>
<dbReference type="GO" id="GO:0006635">
    <property type="term" value="P:fatty acid beta-oxidation"/>
    <property type="evidence" value="ECO:0000318"/>
    <property type="project" value="GO_Central"/>
</dbReference>
<dbReference type="KEGG" id="spu:763456"/>
<dbReference type="RefSeq" id="XP_030831145.1">
    <property type="nucleotide sequence ID" value="XM_030975285.1"/>
</dbReference>
<dbReference type="PRINTS" id="PR00081">
    <property type="entry name" value="GDHRDH"/>
</dbReference>
<organism evidence="2 3">
    <name type="scientific">Strongylocentrotus purpuratus</name>
    <name type="common">Purple sea urchin</name>
    <dbReference type="NCBI Taxonomy" id="7668"/>
    <lineage>
        <taxon>Eukaryota</taxon>
        <taxon>Metazoa</taxon>
        <taxon>Echinodermata</taxon>
        <taxon>Eleutherozoa</taxon>
        <taxon>Echinozoa</taxon>
        <taxon>Echinoidea</taxon>
        <taxon>Euechinoidea</taxon>
        <taxon>Echinacea</taxon>
        <taxon>Camarodonta</taxon>
        <taxon>Echinidea</taxon>
        <taxon>Strongylocentrotidae</taxon>
        <taxon>Strongylocentrotus</taxon>
    </lineage>
</organism>
<sequence>MASQIARCIRPGTISCMLRSPNQLSVRCLSGTSQCSSSNPSDKYDNLKAVKTPMLPPDSYKGKKVFVTGGGTGLGKAMTRMLSQLGAEVAIVSRSPDVLKSTSEEISGETGNPVHPIPANIRDPEAVKSSVDQFVEICGGLPDVVINNAAANFISPSERLSPNAWRTIVDVVLNGSMYATLEIGKRLIEQQKGANFLTISTPYAALGSPFVTPSGAAKSGLENVTRSLAVEWGRHGLRFNGIAPGAIYTKGAFSRLDPSGKFQKILTDSTPTGRIGEQEEIANLACFLCSDYASWFNGEIVMFDGGQTLQASGMFSSYLKLSKDQWDQAESMIRGTKGS</sequence>
<dbReference type="GO" id="GO:0008670">
    <property type="term" value="F:2,4-dienoyl-CoA reductase (NADPH) activity"/>
    <property type="evidence" value="ECO:0000318"/>
    <property type="project" value="GO_Central"/>
</dbReference>
<dbReference type="EnsemblMetazoa" id="XM_030975285">
    <property type="protein sequence ID" value="XP_030831145"/>
    <property type="gene ID" value="LOC763456"/>
</dbReference>
<dbReference type="InterPro" id="IPR002347">
    <property type="entry name" value="SDR_fam"/>
</dbReference>
<dbReference type="GO" id="GO:0005739">
    <property type="term" value="C:mitochondrion"/>
    <property type="evidence" value="ECO:0000318"/>
    <property type="project" value="GO_Central"/>
</dbReference>
<proteinExistence type="predicted"/>
<name>A0A7M7N4H8_STRPU</name>
<dbReference type="OrthoDB" id="1888931at2759"/>
<dbReference type="PANTHER" id="PTHR43658">
    <property type="entry name" value="SHORT-CHAIN DEHYDROGENASE/REDUCTASE"/>
    <property type="match status" value="1"/>
</dbReference>
<keyword evidence="1" id="KW-0560">Oxidoreductase</keyword>
<dbReference type="Pfam" id="PF13561">
    <property type="entry name" value="adh_short_C2"/>
    <property type="match status" value="1"/>
</dbReference>
<dbReference type="Proteomes" id="UP000007110">
    <property type="component" value="Unassembled WGS sequence"/>
</dbReference>
<dbReference type="PANTHER" id="PTHR43658:SF8">
    <property type="entry name" value="17-BETA-HYDROXYSTEROID DEHYDROGENASE 14-RELATED"/>
    <property type="match status" value="1"/>
</dbReference>
<reference evidence="2" key="2">
    <citation type="submission" date="2021-01" db="UniProtKB">
        <authorList>
            <consortium name="EnsemblMetazoa"/>
        </authorList>
    </citation>
    <scope>IDENTIFICATION</scope>
</reference>
<evidence type="ECO:0000313" key="3">
    <source>
        <dbReference type="Proteomes" id="UP000007110"/>
    </source>
</evidence>
<dbReference type="Gene3D" id="3.40.50.720">
    <property type="entry name" value="NAD(P)-binding Rossmann-like Domain"/>
    <property type="match status" value="1"/>
</dbReference>
<accession>A0A7M7N4H8</accession>
<protein>
    <recommendedName>
        <fullName evidence="4">2,4-dienoyl-CoA reductase, mitochondrial</fullName>
    </recommendedName>
</protein>
<dbReference type="CDD" id="cd05369">
    <property type="entry name" value="TER_DECR_SDR_a"/>
    <property type="match status" value="1"/>
</dbReference>
<dbReference type="GeneID" id="763456"/>
<evidence type="ECO:0000256" key="1">
    <source>
        <dbReference type="ARBA" id="ARBA00023002"/>
    </source>
</evidence>
<dbReference type="SUPFAM" id="SSF51735">
    <property type="entry name" value="NAD(P)-binding Rossmann-fold domains"/>
    <property type="match status" value="1"/>
</dbReference>
<dbReference type="InParanoid" id="A0A7M7N4H8"/>
<dbReference type="OMA" id="ILTTWVW"/>
<reference evidence="3" key="1">
    <citation type="submission" date="2015-02" db="EMBL/GenBank/DDBJ databases">
        <title>Genome sequencing for Strongylocentrotus purpuratus.</title>
        <authorList>
            <person name="Murali S."/>
            <person name="Liu Y."/>
            <person name="Vee V."/>
            <person name="English A."/>
            <person name="Wang M."/>
            <person name="Skinner E."/>
            <person name="Han Y."/>
            <person name="Muzny D.M."/>
            <person name="Worley K.C."/>
            <person name="Gibbs R.A."/>
        </authorList>
    </citation>
    <scope>NUCLEOTIDE SEQUENCE</scope>
</reference>
<dbReference type="AlphaFoldDB" id="A0A7M7N4H8"/>
<dbReference type="InterPro" id="IPR036291">
    <property type="entry name" value="NAD(P)-bd_dom_sf"/>
</dbReference>
<keyword evidence="3" id="KW-1185">Reference proteome</keyword>
<evidence type="ECO:0008006" key="4">
    <source>
        <dbReference type="Google" id="ProtNLM"/>
    </source>
</evidence>